<dbReference type="InterPro" id="IPR013094">
    <property type="entry name" value="AB_hydrolase_3"/>
</dbReference>
<dbReference type="GO" id="GO:0016787">
    <property type="term" value="F:hydrolase activity"/>
    <property type="evidence" value="ECO:0007669"/>
    <property type="project" value="UniProtKB-KW"/>
</dbReference>
<dbReference type="Proteomes" id="UP000696485">
    <property type="component" value="Unassembled WGS sequence"/>
</dbReference>
<dbReference type="EMBL" id="JAAAUY010000669">
    <property type="protein sequence ID" value="KAF9327391.1"/>
    <property type="molecule type" value="Genomic_DNA"/>
</dbReference>
<organism evidence="3 4">
    <name type="scientific">Podila minutissima</name>
    <dbReference type="NCBI Taxonomy" id="64525"/>
    <lineage>
        <taxon>Eukaryota</taxon>
        <taxon>Fungi</taxon>
        <taxon>Fungi incertae sedis</taxon>
        <taxon>Mucoromycota</taxon>
        <taxon>Mortierellomycotina</taxon>
        <taxon>Mortierellomycetes</taxon>
        <taxon>Mortierellales</taxon>
        <taxon>Mortierellaceae</taxon>
        <taxon>Podila</taxon>
    </lineage>
</organism>
<dbReference type="InterPro" id="IPR050300">
    <property type="entry name" value="GDXG_lipolytic_enzyme"/>
</dbReference>
<feature type="domain" description="Alpha/beta hydrolase fold-3" evidence="2">
    <location>
        <begin position="137"/>
        <end position="202"/>
    </location>
</feature>
<feature type="non-terminal residue" evidence="3">
    <location>
        <position position="1"/>
    </location>
</feature>
<dbReference type="Gene3D" id="3.40.50.1820">
    <property type="entry name" value="alpha/beta hydrolase"/>
    <property type="match status" value="1"/>
</dbReference>
<evidence type="ECO:0000313" key="4">
    <source>
        <dbReference type="Proteomes" id="UP000696485"/>
    </source>
</evidence>
<dbReference type="PANTHER" id="PTHR48081">
    <property type="entry name" value="AB HYDROLASE SUPERFAMILY PROTEIN C4A8.06C"/>
    <property type="match status" value="1"/>
</dbReference>
<proteinExistence type="predicted"/>
<protein>
    <recommendedName>
        <fullName evidence="2">Alpha/beta hydrolase fold-3 domain-containing protein</fullName>
    </recommendedName>
</protein>
<keyword evidence="1" id="KW-0378">Hydrolase</keyword>
<name>A0A9P5SIV6_9FUNG</name>
<dbReference type="SUPFAM" id="SSF53474">
    <property type="entry name" value="alpha/beta-Hydrolases"/>
    <property type="match status" value="1"/>
</dbReference>
<sequence length="320" mass="35930">PTHAALTLDKRSALHRVPVDPRDIVVGGDSAGANLAAAFMLYMAHYVQPSTEPRYILPHATLLLSVWGDVTSSLPAANNMDWYCYCPGPIGNSPFDKKAFLEFNRVSIGANYAIGDVDTVPNPRNALGDDRRWIWYKHLSQHPFVSPVHRANLSGVTNTIVHTGTHDRLLDDNRLYAHRLGLANPDRLTRIEVYRDMVHVHHVMTIFPDAHVATANLARFVARSKHLRDQQELMGVSLWDADAEAEREQRENSGSSGKERQAMKAQATSLLHPNMVRNKNKADNVEWVQIEQGGKEVAKDEGWPMSVLLKVWPPVELFEE</sequence>
<comment type="caution">
    <text evidence="3">The sequence shown here is derived from an EMBL/GenBank/DDBJ whole genome shotgun (WGS) entry which is preliminary data.</text>
</comment>
<keyword evidence="4" id="KW-1185">Reference proteome</keyword>
<dbReference type="AlphaFoldDB" id="A0A9P5SIV6"/>
<reference evidence="3" key="1">
    <citation type="journal article" date="2020" name="Fungal Divers.">
        <title>Resolving the Mortierellaceae phylogeny through synthesis of multi-gene phylogenetics and phylogenomics.</title>
        <authorList>
            <person name="Vandepol N."/>
            <person name="Liber J."/>
            <person name="Desiro A."/>
            <person name="Na H."/>
            <person name="Kennedy M."/>
            <person name="Barry K."/>
            <person name="Grigoriev I.V."/>
            <person name="Miller A.N."/>
            <person name="O'Donnell K."/>
            <person name="Stajich J.E."/>
            <person name="Bonito G."/>
        </authorList>
    </citation>
    <scope>NUCLEOTIDE SEQUENCE</scope>
    <source>
        <strain evidence="3">NVP1</strain>
    </source>
</reference>
<dbReference type="PANTHER" id="PTHR48081:SF8">
    <property type="entry name" value="ALPHA_BETA HYDROLASE FOLD-3 DOMAIN-CONTAINING PROTEIN-RELATED"/>
    <property type="match status" value="1"/>
</dbReference>
<dbReference type="InterPro" id="IPR029058">
    <property type="entry name" value="AB_hydrolase_fold"/>
</dbReference>
<dbReference type="Pfam" id="PF07859">
    <property type="entry name" value="Abhydrolase_3"/>
    <property type="match status" value="2"/>
</dbReference>
<evidence type="ECO:0000313" key="3">
    <source>
        <dbReference type="EMBL" id="KAF9327391.1"/>
    </source>
</evidence>
<gene>
    <name evidence="3" type="ORF">BG006_009278</name>
</gene>
<evidence type="ECO:0000256" key="1">
    <source>
        <dbReference type="ARBA" id="ARBA00022801"/>
    </source>
</evidence>
<feature type="domain" description="Alpha/beta hydrolase fold-3" evidence="2">
    <location>
        <begin position="16"/>
        <end position="70"/>
    </location>
</feature>
<accession>A0A9P5SIV6</accession>
<evidence type="ECO:0000259" key="2">
    <source>
        <dbReference type="Pfam" id="PF07859"/>
    </source>
</evidence>